<dbReference type="EMBL" id="AQHY01000021">
    <property type="protein sequence ID" value="EOA55322.1"/>
    <property type="molecule type" value="Genomic_DNA"/>
</dbReference>
<reference evidence="2 3" key="1">
    <citation type="submission" date="2013-04" db="EMBL/GenBank/DDBJ databases">
        <title>The Genome Sequence of Bacteroides massiliensis DSM 17679.</title>
        <authorList>
            <consortium name="The Broad Institute Genomics Platform"/>
            <person name="Earl A."/>
            <person name="Ward D."/>
            <person name="Feldgarden M."/>
            <person name="Gevers D."/>
            <person name="Martens E."/>
            <person name="Fenner L."/>
            <person name="Roux V."/>
            <person name="Mallet M.N."/>
            <person name="Raoult D."/>
            <person name="Walker B."/>
            <person name="Young S."/>
            <person name="Zeng Q."/>
            <person name="Gargeya S."/>
            <person name="Fitzgerald M."/>
            <person name="Haas B."/>
            <person name="Abouelleil A."/>
            <person name="Allen A.W."/>
            <person name="Alvarado L."/>
            <person name="Arachchi H.M."/>
            <person name="Berlin A.M."/>
            <person name="Chapman S.B."/>
            <person name="Gainer-Dewar J."/>
            <person name="Goldberg J."/>
            <person name="Griggs A."/>
            <person name="Gujja S."/>
            <person name="Hansen M."/>
            <person name="Howarth C."/>
            <person name="Imamovic A."/>
            <person name="Ireland A."/>
            <person name="Larimer J."/>
            <person name="McCowan C."/>
            <person name="Murphy C."/>
            <person name="Pearson M."/>
            <person name="Poon T.W."/>
            <person name="Priest M."/>
            <person name="Roberts A."/>
            <person name="Saif S."/>
            <person name="Shea T."/>
            <person name="Sisk P."/>
            <person name="Sykes S."/>
            <person name="Wortman J."/>
            <person name="Nusbaum C."/>
            <person name="Birren B."/>
        </authorList>
    </citation>
    <scope>NUCLEOTIDE SEQUENCE [LARGE SCALE GENOMIC DNA]</scope>
    <source>
        <strain evidence="3">B84634 / Timone 84634 / DSM 17679 / JCM 13223</strain>
    </source>
</reference>
<dbReference type="InterPro" id="IPR027785">
    <property type="entry name" value="UvrD-like_helicase_C"/>
</dbReference>
<dbReference type="SUPFAM" id="SSF52540">
    <property type="entry name" value="P-loop containing nucleoside triphosphate hydrolases"/>
    <property type="match status" value="1"/>
</dbReference>
<sequence length="205" mass="23607">MRNLSNINKFLQSNNVNPSINWGVLSYKVGDPVLFNESNRFAPLVYNNLKGKILQIEEEEDCIYFTIEVYTVLNELDVIGFDLELKESVTDETSVIRFKVGRGGDGNDDNDNVENVVPFQVAYAISIHKAQGLEYESVKVVITSEIEEMVSHNIFYTAITRAKSKLKIYWSPETEKRILENMKVQFNDKDYQLFKAKYKEALLKS</sequence>
<dbReference type="eggNOG" id="COG0507">
    <property type="taxonomic scope" value="Bacteria"/>
</dbReference>
<keyword evidence="3" id="KW-1185">Reference proteome</keyword>
<name>U6RGW3_9BACT</name>
<dbReference type="HOGENOM" id="CLU_115731_0_0_10"/>
<comment type="caution">
    <text evidence="2">The sequence shown here is derived from an EMBL/GenBank/DDBJ whole genome shotgun (WGS) entry which is preliminary data.</text>
</comment>
<feature type="domain" description="UvrD-like helicase C-terminal" evidence="1">
    <location>
        <begin position="122"/>
        <end position="166"/>
    </location>
</feature>
<gene>
    <name evidence="2" type="ORF">HMPREF1534_01731</name>
</gene>
<protein>
    <recommendedName>
        <fullName evidence="1">UvrD-like helicase C-terminal domain-containing protein</fullName>
    </recommendedName>
</protein>
<dbReference type="STRING" id="1121098.HMPREF1534_01731"/>
<dbReference type="Pfam" id="PF13538">
    <property type="entry name" value="UvrD_C_2"/>
    <property type="match status" value="1"/>
</dbReference>
<evidence type="ECO:0000259" key="1">
    <source>
        <dbReference type="Pfam" id="PF13538"/>
    </source>
</evidence>
<dbReference type="Proteomes" id="UP000017831">
    <property type="component" value="Unassembled WGS sequence"/>
</dbReference>
<organism evidence="2 3">
    <name type="scientific">Phocaeicola massiliensis B84634 = Timone 84634 = DSM 17679 = JCM 13223</name>
    <dbReference type="NCBI Taxonomy" id="1121098"/>
    <lineage>
        <taxon>Bacteria</taxon>
        <taxon>Pseudomonadati</taxon>
        <taxon>Bacteroidota</taxon>
        <taxon>Bacteroidia</taxon>
        <taxon>Bacteroidales</taxon>
        <taxon>Bacteroidaceae</taxon>
        <taxon>Phocaeicola</taxon>
    </lineage>
</organism>
<accession>U6RGW3</accession>
<proteinExistence type="predicted"/>
<evidence type="ECO:0000313" key="2">
    <source>
        <dbReference type="EMBL" id="EOA55322.1"/>
    </source>
</evidence>
<dbReference type="OrthoDB" id="407989at2"/>
<dbReference type="InterPro" id="IPR027417">
    <property type="entry name" value="P-loop_NTPase"/>
</dbReference>
<dbReference type="AlphaFoldDB" id="U6RGW3"/>
<dbReference type="PATRIC" id="fig|1121098.3.peg.1756"/>
<dbReference type="Gene3D" id="3.40.50.300">
    <property type="entry name" value="P-loop containing nucleotide triphosphate hydrolases"/>
    <property type="match status" value="1"/>
</dbReference>
<evidence type="ECO:0000313" key="3">
    <source>
        <dbReference type="Proteomes" id="UP000017831"/>
    </source>
</evidence>
<dbReference type="GeneID" id="60062295"/>
<dbReference type="RefSeq" id="WP_005939646.1">
    <property type="nucleotide sequence ID" value="NZ_KB890370.1"/>
</dbReference>
<dbReference type="CDD" id="cd18809">
    <property type="entry name" value="SF1_C_RecD"/>
    <property type="match status" value="1"/>
</dbReference>